<protein>
    <submittedName>
        <fullName evidence="1">Uncharacterized protein</fullName>
    </submittedName>
</protein>
<keyword evidence="2" id="KW-1185">Reference proteome</keyword>
<organism evidence="1 2">
    <name type="scientific">Paramecium sonneborni</name>
    <dbReference type="NCBI Taxonomy" id="65129"/>
    <lineage>
        <taxon>Eukaryota</taxon>
        <taxon>Sar</taxon>
        <taxon>Alveolata</taxon>
        <taxon>Ciliophora</taxon>
        <taxon>Intramacronucleata</taxon>
        <taxon>Oligohymenophorea</taxon>
        <taxon>Peniculida</taxon>
        <taxon>Parameciidae</taxon>
        <taxon>Paramecium</taxon>
    </lineage>
</organism>
<sequence length="62" mass="7606">MLLILDQLPLSLRNKGKYLSIQYTYIMDNSEIMELKYQNRLFEHNFRLPMEKQDNIKIEEKN</sequence>
<accession>A0A8S1PQN6</accession>
<dbReference type="Proteomes" id="UP000692954">
    <property type="component" value="Unassembled WGS sequence"/>
</dbReference>
<dbReference type="AlphaFoldDB" id="A0A8S1PQN6"/>
<name>A0A8S1PQN6_9CILI</name>
<evidence type="ECO:0000313" key="1">
    <source>
        <dbReference type="EMBL" id="CAD8105043.1"/>
    </source>
</evidence>
<dbReference type="EMBL" id="CAJJDN010000083">
    <property type="protein sequence ID" value="CAD8105043.1"/>
    <property type="molecule type" value="Genomic_DNA"/>
</dbReference>
<reference evidence="1" key="1">
    <citation type="submission" date="2021-01" db="EMBL/GenBank/DDBJ databases">
        <authorList>
            <consortium name="Genoscope - CEA"/>
            <person name="William W."/>
        </authorList>
    </citation>
    <scope>NUCLEOTIDE SEQUENCE</scope>
</reference>
<proteinExistence type="predicted"/>
<evidence type="ECO:0000313" key="2">
    <source>
        <dbReference type="Proteomes" id="UP000692954"/>
    </source>
</evidence>
<comment type="caution">
    <text evidence="1">The sequence shown here is derived from an EMBL/GenBank/DDBJ whole genome shotgun (WGS) entry which is preliminary data.</text>
</comment>
<gene>
    <name evidence="1" type="ORF">PSON_ATCC_30995.1.T0830158</name>
</gene>